<evidence type="ECO:0000256" key="2">
    <source>
        <dbReference type="SAM" id="Phobius"/>
    </source>
</evidence>
<protein>
    <submittedName>
        <fullName evidence="3">Uncharacterized protein</fullName>
    </submittedName>
</protein>
<organism evidence="3 4">
    <name type="scientific">Mycena rosella</name>
    <name type="common">Pink bonnet</name>
    <name type="synonym">Agaricus rosellus</name>
    <dbReference type="NCBI Taxonomy" id="1033263"/>
    <lineage>
        <taxon>Eukaryota</taxon>
        <taxon>Fungi</taxon>
        <taxon>Dikarya</taxon>
        <taxon>Basidiomycota</taxon>
        <taxon>Agaricomycotina</taxon>
        <taxon>Agaricomycetes</taxon>
        <taxon>Agaricomycetidae</taxon>
        <taxon>Agaricales</taxon>
        <taxon>Marasmiineae</taxon>
        <taxon>Mycenaceae</taxon>
        <taxon>Mycena</taxon>
    </lineage>
</organism>
<comment type="caution">
    <text evidence="3">The sequence shown here is derived from an EMBL/GenBank/DDBJ whole genome shotgun (WGS) entry which is preliminary data.</text>
</comment>
<evidence type="ECO:0000313" key="3">
    <source>
        <dbReference type="EMBL" id="KAJ7686716.1"/>
    </source>
</evidence>
<dbReference type="AlphaFoldDB" id="A0AAD7GGB5"/>
<reference evidence="3" key="1">
    <citation type="submission" date="2023-03" db="EMBL/GenBank/DDBJ databases">
        <title>Massive genome expansion in bonnet fungi (Mycena s.s.) driven by repeated elements and novel gene families across ecological guilds.</title>
        <authorList>
            <consortium name="Lawrence Berkeley National Laboratory"/>
            <person name="Harder C.B."/>
            <person name="Miyauchi S."/>
            <person name="Viragh M."/>
            <person name="Kuo A."/>
            <person name="Thoen E."/>
            <person name="Andreopoulos B."/>
            <person name="Lu D."/>
            <person name="Skrede I."/>
            <person name="Drula E."/>
            <person name="Henrissat B."/>
            <person name="Morin E."/>
            <person name="Kohler A."/>
            <person name="Barry K."/>
            <person name="LaButti K."/>
            <person name="Morin E."/>
            <person name="Salamov A."/>
            <person name="Lipzen A."/>
            <person name="Mereny Z."/>
            <person name="Hegedus B."/>
            <person name="Baldrian P."/>
            <person name="Stursova M."/>
            <person name="Weitz H."/>
            <person name="Taylor A."/>
            <person name="Grigoriev I.V."/>
            <person name="Nagy L.G."/>
            <person name="Martin F."/>
            <person name="Kauserud H."/>
        </authorList>
    </citation>
    <scope>NUCLEOTIDE SEQUENCE</scope>
    <source>
        <strain evidence="3">CBHHK067</strain>
    </source>
</reference>
<dbReference type="Proteomes" id="UP001221757">
    <property type="component" value="Unassembled WGS sequence"/>
</dbReference>
<keyword evidence="2" id="KW-0472">Membrane</keyword>
<keyword evidence="2" id="KW-0812">Transmembrane</keyword>
<feature type="compositionally biased region" description="Polar residues" evidence="1">
    <location>
        <begin position="228"/>
        <end position="238"/>
    </location>
</feature>
<feature type="transmembrane region" description="Helical" evidence="2">
    <location>
        <begin position="172"/>
        <end position="194"/>
    </location>
</feature>
<evidence type="ECO:0000256" key="1">
    <source>
        <dbReference type="SAM" id="MobiDB-lite"/>
    </source>
</evidence>
<keyword evidence="4" id="KW-1185">Reference proteome</keyword>
<feature type="compositionally biased region" description="Low complexity" evidence="1">
    <location>
        <begin position="144"/>
        <end position="162"/>
    </location>
</feature>
<keyword evidence="2" id="KW-1133">Transmembrane helix</keyword>
<proteinExistence type="predicted"/>
<feature type="region of interest" description="Disordered" evidence="1">
    <location>
        <begin position="144"/>
        <end position="164"/>
    </location>
</feature>
<feature type="region of interest" description="Disordered" evidence="1">
    <location>
        <begin position="218"/>
        <end position="303"/>
    </location>
</feature>
<sequence>MVPRLPSKWCTFWTWAGAWNGVTPSTPCTGCFDQPDASQAFNSSWHDGALISGSCAFQGSAIYIYGIDAVNPANISFSTNGAAPVTGFHYNSVTGCAYDALFFAATGLDPAVQHTVTWSLEKSANGGTAALFDYAKVTVDQTAASNPSVSSPASSTLPPAVSAKHKPKRGTIVGAVVGGVGALTLLGAALLIFWRRRRHTSRTVSIDLDADEHTAPLSRGAASYGYSPVSTGTSSELQQPAPAPSSAVFTGDPSETETAVGSSESPRPPPNAPTSTPKVPPVMLAWDPSPSSPDSTGGRARDLIEMEERLRHLEALAQPPAYA</sequence>
<accession>A0AAD7GGB5</accession>
<evidence type="ECO:0000313" key="4">
    <source>
        <dbReference type="Proteomes" id="UP001221757"/>
    </source>
</evidence>
<gene>
    <name evidence="3" type="ORF">B0H17DRAFT_1204139</name>
</gene>
<name>A0AAD7GGB5_MYCRO</name>
<dbReference type="EMBL" id="JARKIE010000094">
    <property type="protein sequence ID" value="KAJ7686716.1"/>
    <property type="molecule type" value="Genomic_DNA"/>
</dbReference>